<protein>
    <submittedName>
        <fullName evidence="2">Uncharacterized protein</fullName>
    </submittedName>
</protein>
<sequence length="157" mass="18198">MRKKYILPVLEKLKEVNYSFNDMNELQKDGKTEYRSNGIDLFSYLMRNEKANAHPPPGFNTFLQGILKAKICEIPVASLTIGFETERAKFAENTRIQTLESDNRGRLCKLSNRESSPETSETQSIKWTNWKDLKNFSTTLKKLVRLEASRDYQKLAV</sequence>
<evidence type="ECO:0000313" key="3">
    <source>
        <dbReference type="Proteomes" id="UP000499080"/>
    </source>
</evidence>
<organism evidence="2 3">
    <name type="scientific">Araneus ventricosus</name>
    <name type="common">Orbweaver spider</name>
    <name type="synonym">Epeira ventricosa</name>
    <dbReference type="NCBI Taxonomy" id="182803"/>
    <lineage>
        <taxon>Eukaryota</taxon>
        <taxon>Metazoa</taxon>
        <taxon>Ecdysozoa</taxon>
        <taxon>Arthropoda</taxon>
        <taxon>Chelicerata</taxon>
        <taxon>Arachnida</taxon>
        <taxon>Araneae</taxon>
        <taxon>Araneomorphae</taxon>
        <taxon>Entelegynae</taxon>
        <taxon>Araneoidea</taxon>
        <taxon>Araneidae</taxon>
        <taxon>Araneus</taxon>
    </lineage>
</organism>
<accession>A0A4Y2X156</accession>
<evidence type="ECO:0000313" key="1">
    <source>
        <dbReference type="EMBL" id="GBO42845.1"/>
    </source>
</evidence>
<gene>
    <name evidence="1" type="ORF">AVEN_229878_1</name>
    <name evidence="2" type="ORF">AVEN_73530_1</name>
</gene>
<dbReference type="EMBL" id="BGPR01069103">
    <property type="protein sequence ID" value="GBO42846.1"/>
    <property type="molecule type" value="Genomic_DNA"/>
</dbReference>
<reference evidence="2 3" key="1">
    <citation type="journal article" date="2019" name="Sci. Rep.">
        <title>Orb-weaving spider Araneus ventricosus genome elucidates the spidroin gene catalogue.</title>
        <authorList>
            <person name="Kono N."/>
            <person name="Nakamura H."/>
            <person name="Ohtoshi R."/>
            <person name="Moran D.A.P."/>
            <person name="Shinohara A."/>
            <person name="Yoshida Y."/>
            <person name="Fujiwara M."/>
            <person name="Mori M."/>
            <person name="Tomita M."/>
            <person name="Arakawa K."/>
        </authorList>
    </citation>
    <scope>NUCLEOTIDE SEQUENCE [LARGE SCALE GENOMIC DNA]</scope>
</reference>
<dbReference type="EMBL" id="BGPR01069100">
    <property type="protein sequence ID" value="GBO42845.1"/>
    <property type="molecule type" value="Genomic_DNA"/>
</dbReference>
<evidence type="ECO:0000313" key="2">
    <source>
        <dbReference type="EMBL" id="GBO42846.1"/>
    </source>
</evidence>
<name>A0A4Y2X156_ARAVE</name>
<dbReference type="Proteomes" id="UP000499080">
    <property type="component" value="Unassembled WGS sequence"/>
</dbReference>
<keyword evidence="3" id="KW-1185">Reference proteome</keyword>
<comment type="caution">
    <text evidence="2">The sequence shown here is derived from an EMBL/GenBank/DDBJ whole genome shotgun (WGS) entry which is preliminary data.</text>
</comment>
<proteinExistence type="predicted"/>
<dbReference type="AlphaFoldDB" id="A0A4Y2X156"/>